<dbReference type="PROSITE" id="PS50041">
    <property type="entry name" value="C_TYPE_LECTIN_2"/>
    <property type="match status" value="1"/>
</dbReference>
<evidence type="ECO:0000256" key="2">
    <source>
        <dbReference type="ARBA" id="ARBA00023157"/>
    </source>
</evidence>
<feature type="region of interest" description="Disordered" evidence="4">
    <location>
        <begin position="1"/>
        <end position="39"/>
    </location>
</feature>
<dbReference type="InterPro" id="IPR018378">
    <property type="entry name" value="C-type_lectin_CS"/>
</dbReference>
<dbReference type="Pfam" id="PF00059">
    <property type="entry name" value="Lectin_C"/>
    <property type="match status" value="1"/>
</dbReference>
<dbReference type="GO" id="GO:0030246">
    <property type="term" value="F:carbohydrate binding"/>
    <property type="evidence" value="ECO:0007669"/>
    <property type="project" value="UniProtKB-KW"/>
</dbReference>
<dbReference type="InterPro" id="IPR050111">
    <property type="entry name" value="C-type_lectin/snaclec_domain"/>
</dbReference>
<feature type="compositionally biased region" description="Basic and acidic residues" evidence="4">
    <location>
        <begin position="1"/>
        <end position="23"/>
    </location>
</feature>
<dbReference type="Gene3D" id="3.10.100.10">
    <property type="entry name" value="Mannose-Binding Protein A, subunit A"/>
    <property type="match status" value="1"/>
</dbReference>
<dbReference type="Gene3D" id="1.20.5.400">
    <property type="match status" value="2"/>
</dbReference>
<dbReference type="InterPro" id="IPR033989">
    <property type="entry name" value="CD209-like_CTLD"/>
</dbReference>
<evidence type="ECO:0000256" key="5">
    <source>
        <dbReference type="SAM" id="Phobius"/>
    </source>
</evidence>
<feature type="domain" description="C-type lectin" evidence="6">
    <location>
        <begin position="165"/>
        <end position="277"/>
    </location>
</feature>
<evidence type="ECO:0000256" key="3">
    <source>
        <dbReference type="SAM" id="Coils"/>
    </source>
</evidence>
<dbReference type="PROSITE" id="PS00615">
    <property type="entry name" value="C_TYPE_LECTIN_1"/>
    <property type="match status" value="1"/>
</dbReference>
<keyword evidence="5" id="KW-1133">Transmembrane helix</keyword>
<proteinExistence type="predicted"/>
<dbReference type="KEGG" id="caua:113071650"/>
<dbReference type="InterPro" id="IPR001304">
    <property type="entry name" value="C-type_lectin-like"/>
</dbReference>
<dbReference type="RefSeq" id="XP_026100742.1">
    <property type="nucleotide sequence ID" value="XM_026244957.1"/>
</dbReference>
<dbReference type="GeneID" id="113071650"/>
<protein>
    <submittedName>
        <fullName evidence="8">CD209 antigen-like protein C</fullName>
    </submittedName>
</protein>
<keyword evidence="3" id="KW-0175">Coiled coil</keyword>
<keyword evidence="5" id="KW-0472">Membrane</keyword>
<evidence type="ECO:0000259" key="6">
    <source>
        <dbReference type="PROSITE" id="PS50041"/>
    </source>
</evidence>
<evidence type="ECO:0000313" key="8">
    <source>
        <dbReference type="RefSeq" id="XP_026100742.1"/>
    </source>
</evidence>
<dbReference type="AlphaFoldDB" id="A0A6P6MVX5"/>
<feature type="compositionally biased region" description="Polar residues" evidence="4">
    <location>
        <begin position="27"/>
        <end position="39"/>
    </location>
</feature>
<reference evidence="8" key="1">
    <citation type="submission" date="2025-08" db="UniProtKB">
        <authorList>
            <consortium name="RefSeq"/>
        </authorList>
    </citation>
    <scope>IDENTIFICATION</scope>
    <source>
        <strain evidence="8">Wakin</strain>
        <tissue evidence="8">Muscle</tissue>
    </source>
</reference>
<organism evidence="7 8">
    <name type="scientific">Carassius auratus</name>
    <name type="common">Goldfish</name>
    <dbReference type="NCBI Taxonomy" id="7957"/>
    <lineage>
        <taxon>Eukaryota</taxon>
        <taxon>Metazoa</taxon>
        <taxon>Chordata</taxon>
        <taxon>Craniata</taxon>
        <taxon>Vertebrata</taxon>
        <taxon>Euteleostomi</taxon>
        <taxon>Actinopterygii</taxon>
        <taxon>Neopterygii</taxon>
        <taxon>Teleostei</taxon>
        <taxon>Ostariophysi</taxon>
        <taxon>Cypriniformes</taxon>
        <taxon>Cyprinidae</taxon>
        <taxon>Cyprininae</taxon>
        <taxon>Carassius</taxon>
    </lineage>
</organism>
<keyword evidence="2" id="KW-1015">Disulfide bond</keyword>
<keyword evidence="5" id="KW-0812">Transmembrane</keyword>
<feature type="coiled-coil region" evidence="3">
    <location>
        <begin position="84"/>
        <end position="153"/>
    </location>
</feature>
<dbReference type="PANTHER" id="PTHR22803">
    <property type="entry name" value="MANNOSE, PHOSPHOLIPASE, LECTIN RECEPTOR RELATED"/>
    <property type="match status" value="1"/>
</dbReference>
<gene>
    <name evidence="8" type="primary">LOC113071650</name>
</gene>
<dbReference type="OrthoDB" id="8950604at2759"/>
<keyword evidence="7" id="KW-1185">Reference proteome</keyword>
<accession>A0A6P6MVX5</accession>
<evidence type="ECO:0000256" key="1">
    <source>
        <dbReference type="ARBA" id="ARBA00022734"/>
    </source>
</evidence>
<sequence>MKHKKETEDFNTEEPRTPRHTEDFNTEEPQTPRHTGSDGVTISRAAGVCLGLMCVLLMTAVIVLCFIFIQERQLTKFTNITEERDQLLTKITNITQEREQLLTNNTNLTEERQQLLTKITNLTQEREQLLTNNRSLTEEREQLKSERNDLQKDVSSVFIDGLKCHQSTLYFFSSEKKNWNESRRYCRERGADLIIINNREEQDFVKNICGSDHFWIGLTDVEEEDRWKWVDGSNSNITSGFWKSGEPNNQGNEDCANTHSSGWFDTQCDSSVKWICEKSILK</sequence>
<dbReference type="CDD" id="cd03590">
    <property type="entry name" value="CLECT_DC-SIGN_like"/>
    <property type="match status" value="1"/>
</dbReference>
<dbReference type="Proteomes" id="UP000515129">
    <property type="component" value="Unplaced"/>
</dbReference>
<feature type="transmembrane region" description="Helical" evidence="5">
    <location>
        <begin position="45"/>
        <end position="69"/>
    </location>
</feature>
<dbReference type="SMART" id="SM00034">
    <property type="entry name" value="CLECT"/>
    <property type="match status" value="1"/>
</dbReference>
<keyword evidence="1" id="KW-0430">Lectin</keyword>
<name>A0A6P6MVX5_CARAU</name>
<evidence type="ECO:0000313" key="7">
    <source>
        <dbReference type="Proteomes" id="UP000515129"/>
    </source>
</evidence>
<dbReference type="SUPFAM" id="SSF56436">
    <property type="entry name" value="C-type lectin-like"/>
    <property type="match status" value="1"/>
</dbReference>
<evidence type="ECO:0000256" key="4">
    <source>
        <dbReference type="SAM" id="MobiDB-lite"/>
    </source>
</evidence>
<dbReference type="InterPro" id="IPR016187">
    <property type="entry name" value="CTDL_fold"/>
</dbReference>
<dbReference type="InterPro" id="IPR016186">
    <property type="entry name" value="C-type_lectin-like/link_sf"/>
</dbReference>